<sequence length="184" mass="21367">MFLKPMGGPGKAPKHVSAWTQQEDELLISLYQDHSTWQMAERLQRTRSAVMHRILFLRNRGLIGRKRKAPLSAEAIAFLTKNRHAKTARELARKVGRSECTVRYTLHKRGYSLKKCGESHHCARYSDRLTELVTELRDRCNMTFCMIAKHINITMQMHISDDTAFHLYNRRTAADALLYELLPN</sequence>
<evidence type="ECO:0000313" key="1">
    <source>
        <dbReference type="EMBL" id="STO40070.1"/>
    </source>
</evidence>
<dbReference type="AlphaFoldDB" id="A0A377HDB2"/>
<dbReference type="EMBL" id="UGGJ01000005">
    <property type="protein sequence ID" value="STO40070.1"/>
    <property type="molecule type" value="Genomic_DNA"/>
</dbReference>
<gene>
    <name evidence="1" type="ORF">NCTC9706_04355</name>
</gene>
<reference evidence="1 2" key="1">
    <citation type="submission" date="2018-06" db="EMBL/GenBank/DDBJ databases">
        <authorList>
            <consortium name="Pathogen Informatics"/>
            <person name="Doyle S."/>
        </authorList>
    </citation>
    <scope>NUCLEOTIDE SEQUENCE [LARGE SCALE GENOMIC DNA]</scope>
    <source>
        <strain evidence="1 2">NCTC9706</strain>
    </source>
</reference>
<dbReference type="Proteomes" id="UP000254460">
    <property type="component" value="Unassembled WGS sequence"/>
</dbReference>
<evidence type="ECO:0008006" key="3">
    <source>
        <dbReference type="Google" id="ProtNLM"/>
    </source>
</evidence>
<protein>
    <recommendedName>
        <fullName evidence="3">DNA-binding protein</fullName>
    </recommendedName>
</protein>
<evidence type="ECO:0000313" key="2">
    <source>
        <dbReference type="Proteomes" id="UP000254460"/>
    </source>
</evidence>
<accession>A0A377HDB2</accession>
<organism evidence="1 2">
    <name type="scientific">Escherichia coli</name>
    <dbReference type="NCBI Taxonomy" id="562"/>
    <lineage>
        <taxon>Bacteria</taxon>
        <taxon>Pseudomonadati</taxon>
        <taxon>Pseudomonadota</taxon>
        <taxon>Gammaproteobacteria</taxon>
        <taxon>Enterobacterales</taxon>
        <taxon>Enterobacteriaceae</taxon>
        <taxon>Escherichia</taxon>
    </lineage>
</organism>
<dbReference type="RefSeq" id="WP_052979952.1">
    <property type="nucleotide sequence ID" value="NZ_UGGJ01000005.1"/>
</dbReference>
<name>A0A377HDB2_ECOLX</name>
<proteinExistence type="predicted"/>